<organism evidence="4 5">
    <name type="scientific">Paenibacillus pectinilyticus</name>
    <dbReference type="NCBI Taxonomy" id="512399"/>
    <lineage>
        <taxon>Bacteria</taxon>
        <taxon>Bacillati</taxon>
        <taxon>Bacillota</taxon>
        <taxon>Bacilli</taxon>
        <taxon>Bacillales</taxon>
        <taxon>Paenibacillaceae</taxon>
        <taxon>Paenibacillus</taxon>
    </lineage>
</organism>
<dbReference type="EMBL" id="LYPC01000022">
    <property type="protein sequence ID" value="OCT13533.1"/>
    <property type="molecule type" value="Genomic_DNA"/>
</dbReference>
<dbReference type="Proteomes" id="UP000093309">
    <property type="component" value="Unassembled WGS sequence"/>
</dbReference>
<dbReference type="SUPFAM" id="SSF55545">
    <property type="entry name" value="beta-N-acetylhexosaminidase-like domain"/>
    <property type="match status" value="1"/>
</dbReference>
<keyword evidence="5" id="KW-1185">Reference proteome</keyword>
<dbReference type="OrthoDB" id="9763537at2"/>
<dbReference type="RefSeq" id="WP_065853595.1">
    <property type="nucleotide sequence ID" value="NZ_LYPC01000022.1"/>
</dbReference>
<reference evidence="5" key="1">
    <citation type="submission" date="2016-05" db="EMBL/GenBank/DDBJ databases">
        <title>Paenibacillus oryzae. sp. nov., isolated from the rice root.</title>
        <authorList>
            <person name="Zhang J."/>
            <person name="Zhang X."/>
        </authorList>
    </citation>
    <scope>NUCLEOTIDE SEQUENCE [LARGE SCALE GENOMIC DNA]</scope>
    <source>
        <strain evidence="5">KCTC13222</strain>
    </source>
</reference>
<evidence type="ECO:0000259" key="3">
    <source>
        <dbReference type="Pfam" id="PF02838"/>
    </source>
</evidence>
<dbReference type="InterPro" id="IPR015882">
    <property type="entry name" value="HEX_bac_N"/>
</dbReference>
<dbReference type="Pfam" id="PF02838">
    <property type="entry name" value="Glyco_hydro_20b"/>
    <property type="match status" value="1"/>
</dbReference>
<name>A0A1C0ZZG7_9BACL</name>
<keyword evidence="1" id="KW-0378">Hydrolase</keyword>
<proteinExistence type="predicted"/>
<gene>
    <name evidence="4" type="ORF">A8709_18220</name>
</gene>
<evidence type="ECO:0000313" key="5">
    <source>
        <dbReference type="Proteomes" id="UP000093309"/>
    </source>
</evidence>
<evidence type="ECO:0000256" key="1">
    <source>
        <dbReference type="ARBA" id="ARBA00022801"/>
    </source>
</evidence>
<dbReference type="STRING" id="512399.A8709_18220"/>
<keyword evidence="2" id="KW-0326">Glycosidase</keyword>
<comment type="caution">
    <text evidence="4">The sequence shown here is derived from an EMBL/GenBank/DDBJ whole genome shotgun (WGS) entry which is preliminary data.</text>
</comment>
<feature type="domain" description="Beta-hexosaminidase bacterial type N-terminal" evidence="3">
    <location>
        <begin position="9"/>
        <end position="132"/>
    </location>
</feature>
<dbReference type="GO" id="GO:0005975">
    <property type="term" value="P:carbohydrate metabolic process"/>
    <property type="evidence" value="ECO:0007669"/>
    <property type="project" value="UniProtKB-ARBA"/>
</dbReference>
<dbReference type="InterPro" id="IPR029018">
    <property type="entry name" value="Hex-like_dom2"/>
</dbReference>
<sequence>MTTPIYFHPQPRRYTAFGNSSFAAKRLDVKAIDLVAEQLTEQVGVSDFLAAALEAAGATKSLSAQGEATTAVVVEYRAGLHPQGYELAWEADGLRLACSTAQGHCTYALLTTGQLIDGQKGEEEWAHCLIEDEPDFPVRV</sequence>
<dbReference type="GO" id="GO:0016798">
    <property type="term" value="F:hydrolase activity, acting on glycosyl bonds"/>
    <property type="evidence" value="ECO:0007669"/>
    <property type="project" value="UniProtKB-KW"/>
</dbReference>
<protein>
    <recommendedName>
        <fullName evidence="3">Beta-hexosaminidase bacterial type N-terminal domain-containing protein</fullName>
    </recommendedName>
</protein>
<dbReference type="Gene3D" id="3.30.379.10">
    <property type="entry name" value="Chitobiase/beta-hexosaminidase domain 2-like"/>
    <property type="match status" value="1"/>
</dbReference>
<evidence type="ECO:0000313" key="4">
    <source>
        <dbReference type="EMBL" id="OCT13533.1"/>
    </source>
</evidence>
<accession>A0A1C0ZZG7</accession>
<dbReference type="AlphaFoldDB" id="A0A1C0ZZG7"/>
<evidence type="ECO:0000256" key="2">
    <source>
        <dbReference type="ARBA" id="ARBA00023295"/>
    </source>
</evidence>